<dbReference type="InterPro" id="IPR013595">
    <property type="entry name" value="Pept_S33_TAP-like_C"/>
</dbReference>
<evidence type="ECO:0000259" key="5">
    <source>
        <dbReference type="Pfam" id="PF00561"/>
    </source>
</evidence>
<dbReference type="PANTHER" id="PTHR43248:SF29">
    <property type="entry name" value="TRIPEPTIDYL AMINOPEPTIDASE"/>
    <property type="match status" value="1"/>
</dbReference>
<dbReference type="PANTHER" id="PTHR43248">
    <property type="entry name" value="2-SUCCINYL-6-HYDROXY-2,4-CYCLOHEXADIENE-1-CARBOXYLATE SYNTHASE"/>
    <property type="match status" value="1"/>
</dbReference>
<dbReference type="EMBL" id="JBHSOD010000003">
    <property type="protein sequence ID" value="MFC5884307.1"/>
    <property type="molecule type" value="Genomic_DNA"/>
</dbReference>
<dbReference type="PROSITE" id="PS51257">
    <property type="entry name" value="PROKAR_LIPOPROTEIN"/>
    <property type="match status" value="1"/>
</dbReference>
<dbReference type="Gene3D" id="3.40.50.1820">
    <property type="entry name" value="alpha/beta hydrolase"/>
    <property type="match status" value="1"/>
</dbReference>
<keyword evidence="2 4" id="KW-0732">Signal</keyword>
<dbReference type="Pfam" id="PF08386">
    <property type="entry name" value="Abhydrolase_4"/>
    <property type="match status" value="1"/>
</dbReference>
<comment type="caution">
    <text evidence="7">The sequence shown here is derived from an EMBL/GenBank/DDBJ whole genome shotgun (WGS) entry which is preliminary data.</text>
</comment>
<gene>
    <name evidence="7" type="ORF">ACFP0N_04810</name>
</gene>
<evidence type="ECO:0000256" key="3">
    <source>
        <dbReference type="ARBA" id="ARBA00022801"/>
    </source>
</evidence>
<dbReference type="GO" id="GO:0016787">
    <property type="term" value="F:hydrolase activity"/>
    <property type="evidence" value="ECO:0007669"/>
    <property type="project" value="UniProtKB-KW"/>
</dbReference>
<dbReference type="Pfam" id="PF00561">
    <property type="entry name" value="Abhydrolase_1"/>
    <property type="match status" value="1"/>
</dbReference>
<protein>
    <submittedName>
        <fullName evidence="7">Alpha/beta hydrolase</fullName>
    </submittedName>
</protein>
<comment type="similarity">
    <text evidence="1">Belongs to the peptidase S33 family.</text>
</comment>
<organism evidence="7 8">
    <name type="scientific">Kitasatospora aburaviensis</name>
    <dbReference type="NCBI Taxonomy" id="67265"/>
    <lineage>
        <taxon>Bacteria</taxon>
        <taxon>Bacillati</taxon>
        <taxon>Actinomycetota</taxon>
        <taxon>Actinomycetes</taxon>
        <taxon>Kitasatosporales</taxon>
        <taxon>Streptomycetaceae</taxon>
        <taxon>Kitasatospora</taxon>
    </lineage>
</organism>
<evidence type="ECO:0000256" key="2">
    <source>
        <dbReference type="ARBA" id="ARBA00022729"/>
    </source>
</evidence>
<feature type="chain" id="PRO_5045810650" evidence="4">
    <location>
        <begin position="26"/>
        <end position="538"/>
    </location>
</feature>
<dbReference type="InterPro" id="IPR051601">
    <property type="entry name" value="Serine_prot/Carboxylest_S33"/>
</dbReference>
<evidence type="ECO:0000313" key="7">
    <source>
        <dbReference type="EMBL" id="MFC5884307.1"/>
    </source>
</evidence>
<evidence type="ECO:0000256" key="1">
    <source>
        <dbReference type="ARBA" id="ARBA00010088"/>
    </source>
</evidence>
<dbReference type="SUPFAM" id="SSF53474">
    <property type="entry name" value="alpha/beta-Hydrolases"/>
    <property type="match status" value="1"/>
</dbReference>
<proteinExistence type="inferred from homology"/>
<dbReference type="RefSeq" id="WP_313762365.1">
    <property type="nucleotide sequence ID" value="NZ_BAAAVH010000089.1"/>
</dbReference>
<accession>A0ABW1ERP6</accession>
<keyword evidence="3 7" id="KW-0378">Hydrolase</keyword>
<feature type="domain" description="AB hydrolase-1" evidence="5">
    <location>
        <begin position="122"/>
        <end position="303"/>
    </location>
</feature>
<feature type="signal peptide" evidence="4">
    <location>
        <begin position="1"/>
        <end position="25"/>
    </location>
</feature>
<dbReference type="InterPro" id="IPR029058">
    <property type="entry name" value="AB_hydrolase_fold"/>
</dbReference>
<evidence type="ECO:0000313" key="8">
    <source>
        <dbReference type="Proteomes" id="UP001596067"/>
    </source>
</evidence>
<name>A0ABW1ERP6_9ACTN</name>
<dbReference type="Proteomes" id="UP001596067">
    <property type="component" value="Unassembled WGS sequence"/>
</dbReference>
<dbReference type="InterPro" id="IPR000073">
    <property type="entry name" value="AB_hydrolase_1"/>
</dbReference>
<feature type="domain" description="Peptidase S33 tripeptidyl aminopeptidase-like C-terminal" evidence="6">
    <location>
        <begin position="446"/>
        <end position="536"/>
    </location>
</feature>
<evidence type="ECO:0000256" key="4">
    <source>
        <dbReference type="SAM" id="SignalP"/>
    </source>
</evidence>
<reference evidence="8" key="1">
    <citation type="journal article" date="2019" name="Int. J. Syst. Evol. Microbiol.">
        <title>The Global Catalogue of Microorganisms (GCM) 10K type strain sequencing project: providing services to taxonomists for standard genome sequencing and annotation.</title>
        <authorList>
            <consortium name="The Broad Institute Genomics Platform"/>
            <consortium name="The Broad Institute Genome Sequencing Center for Infectious Disease"/>
            <person name="Wu L."/>
            <person name="Ma J."/>
        </authorList>
    </citation>
    <scope>NUCLEOTIDE SEQUENCE [LARGE SCALE GENOMIC DNA]</scope>
    <source>
        <strain evidence="8">CGMCC 4.1469</strain>
    </source>
</reference>
<keyword evidence="8" id="KW-1185">Reference proteome</keyword>
<sequence>MTTHRTGRRLVLAALVVGNLLLATACNDLATVQPADAGAVGSAGAAAKPAGADDPRLGTFYGQHIGWHACRPDAGSPPADLTGMQCGELRVPLDYADPAADALGVALVRLPAADPTRRVGSLVVNPGGPGGSGVEMVAMGRKLFDGALHNRFDVVGFDPRGSGASSPVTCLTDRQRDDRDQVDLPVDPAKRRAVLEQRDTELTTACAAKSGRLLPFVGTRSTARDLDVLRQALGDPRLNYLGISYGTYLGALYAEEFPARTGRLILDGAVDPAADALEESTDQIIGFESSLRRFADDCVRTHAAECPLGGDPDTAAKKAADYLEGLHDRPLDTADGRRLTSDLGWAGTQALLYGDETDAWPALRAALTMAMVGKRGDLLLASADRFHGRDEKGHYTTLSDSHNAISCADGAAAAPSPERAQQVVAKLKAEAPLVTQGVSVEDYQHGRCENWPFRSPEKPHVVRAEGSTPILVVGSTGDPATPYAAAENLAKGLAHATLLTREGEGHGAFGRGNTCIDAAYEAYLVSGAMPAPGTRCAG</sequence>
<evidence type="ECO:0000259" key="6">
    <source>
        <dbReference type="Pfam" id="PF08386"/>
    </source>
</evidence>